<dbReference type="EMBL" id="JARKHS020007052">
    <property type="protein sequence ID" value="KAK8782047.1"/>
    <property type="molecule type" value="Genomic_DNA"/>
</dbReference>
<reference evidence="1 2" key="1">
    <citation type="journal article" date="2023" name="Arcadia Sci">
        <title>De novo assembly of a long-read Amblyomma americanum tick genome.</title>
        <authorList>
            <person name="Chou S."/>
            <person name="Poskanzer K.E."/>
            <person name="Rollins M."/>
            <person name="Thuy-Boun P.S."/>
        </authorList>
    </citation>
    <scope>NUCLEOTIDE SEQUENCE [LARGE SCALE GENOMIC DNA]</scope>
    <source>
        <strain evidence="1">F_SG_1</strain>
        <tissue evidence="1">Salivary glands</tissue>
    </source>
</reference>
<organism evidence="1 2">
    <name type="scientific">Amblyomma americanum</name>
    <name type="common">Lone star tick</name>
    <dbReference type="NCBI Taxonomy" id="6943"/>
    <lineage>
        <taxon>Eukaryota</taxon>
        <taxon>Metazoa</taxon>
        <taxon>Ecdysozoa</taxon>
        <taxon>Arthropoda</taxon>
        <taxon>Chelicerata</taxon>
        <taxon>Arachnida</taxon>
        <taxon>Acari</taxon>
        <taxon>Parasitiformes</taxon>
        <taxon>Ixodida</taxon>
        <taxon>Ixodoidea</taxon>
        <taxon>Ixodidae</taxon>
        <taxon>Amblyomminae</taxon>
        <taxon>Amblyomma</taxon>
    </lineage>
</organism>
<keyword evidence="2" id="KW-1185">Reference proteome</keyword>
<name>A0AAQ4F4M7_AMBAM</name>
<dbReference type="AlphaFoldDB" id="A0AAQ4F4M7"/>
<protein>
    <submittedName>
        <fullName evidence="1">Uncharacterized protein</fullName>
    </submittedName>
</protein>
<evidence type="ECO:0000313" key="1">
    <source>
        <dbReference type="EMBL" id="KAK8782047.1"/>
    </source>
</evidence>
<evidence type="ECO:0000313" key="2">
    <source>
        <dbReference type="Proteomes" id="UP001321473"/>
    </source>
</evidence>
<comment type="caution">
    <text evidence="1">The sequence shown here is derived from an EMBL/GenBank/DDBJ whole genome shotgun (WGS) entry which is preliminary data.</text>
</comment>
<proteinExistence type="predicted"/>
<accession>A0AAQ4F4M7</accession>
<gene>
    <name evidence="1" type="ORF">V5799_016612</name>
</gene>
<sequence length="184" mass="19792">MRFIASSWNAVSQSTIANSFKHCGFKRETASSAGDATTSMPLEADAGFADDDFERLNLTTTFAEYVEADDNVAICVEVSLDDAIAEALPSADTTAKSDEDNNDATDAVPVPTTFAEVLRHIDGILNFICSRDAAEDLLLDVAQLEQKVLQVHGSNKVQKKLTVFFLRFAPAGGNRSSGVPERSV</sequence>
<dbReference type="Proteomes" id="UP001321473">
    <property type="component" value="Unassembled WGS sequence"/>
</dbReference>